<keyword evidence="2" id="KW-1185">Reference proteome</keyword>
<dbReference type="AlphaFoldDB" id="A0A0D2PAN9"/>
<protein>
    <submittedName>
        <fullName evidence="1">Uncharacterized protein</fullName>
    </submittedName>
</protein>
<proteinExistence type="predicted"/>
<sequence>MAHNYYIPLNKPILLFFPHPNLHSEHTSTTGDSAGHVIMVTVKGAFQNNVSAEIPTFYLSQYEITKVIENLVYAHIFTSLPPKVEVQGKGYALTGTRKTWEYGKTLQLAWGANELETGLEKWTFVFKVVPERLHPAEQIMDSEPIQQPIVST</sequence>
<gene>
    <name evidence="1" type="ORF">HYPSUDRAFT_199756</name>
</gene>
<dbReference type="OrthoDB" id="2748218at2759"/>
<dbReference type="OMA" id="ELVAYYN"/>
<organism evidence="1 2">
    <name type="scientific">Hypholoma sublateritium (strain FD-334 SS-4)</name>
    <dbReference type="NCBI Taxonomy" id="945553"/>
    <lineage>
        <taxon>Eukaryota</taxon>
        <taxon>Fungi</taxon>
        <taxon>Dikarya</taxon>
        <taxon>Basidiomycota</taxon>
        <taxon>Agaricomycotina</taxon>
        <taxon>Agaricomycetes</taxon>
        <taxon>Agaricomycetidae</taxon>
        <taxon>Agaricales</taxon>
        <taxon>Agaricineae</taxon>
        <taxon>Strophariaceae</taxon>
        <taxon>Hypholoma</taxon>
    </lineage>
</organism>
<name>A0A0D2PAN9_HYPSF</name>
<dbReference type="Proteomes" id="UP000054270">
    <property type="component" value="Unassembled WGS sequence"/>
</dbReference>
<dbReference type="EMBL" id="KN817531">
    <property type="protein sequence ID" value="KJA25641.1"/>
    <property type="molecule type" value="Genomic_DNA"/>
</dbReference>
<evidence type="ECO:0000313" key="1">
    <source>
        <dbReference type="EMBL" id="KJA25641.1"/>
    </source>
</evidence>
<accession>A0A0D2PAN9</accession>
<reference evidence="2" key="1">
    <citation type="submission" date="2014-04" db="EMBL/GenBank/DDBJ databases">
        <title>Evolutionary Origins and Diversification of the Mycorrhizal Mutualists.</title>
        <authorList>
            <consortium name="DOE Joint Genome Institute"/>
            <consortium name="Mycorrhizal Genomics Consortium"/>
            <person name="Kohler A."/>
            <person name="Kuo A."/>
            <person name="Nagy L.G."/>
            <person name="Floudas D."/>
            <person name="Copeland A."/>
            <person name="Barry K.W."/>
            <person name="Cichocki N."/>
            <person name="Veneault-Fourrey C."/>
            <person name="LaButti K."/>
            <person name="Lindquist E.A."/>
            <person name="Lipzen A."/>
            <person name="Lundell T."/>
            <person name="Morin E."/>
            <person name="Murat C."/>
            <person name="Riley R."/>
            <person name="Ohm R."/>
            <person name="Sun H."/>
            <person name="Tunlid A."/>
            <person name="Henrissat B."/>
            <person name="Grigoriev I.V."/>
            <person name="Hibbett D.S."/>
            <person name="Martin F."/>
        </authorList>
    </citation>
    <scope>NUCLEOTIDE SEQUENCE [LARGE SCALE GENOMIC DNA]</scope>
    <source>
        <strain evidence="2">FD-334 SS-4</strain>
    </source>
</reference>
<evidence type="ECO:0000313" key="2">
    <source>
        <dbReference type="Proteomes" id="UP000054270"/>
    </source>
</evidence>